<evidence type="ECO:0000313" key="3">
    <source>
        <dbReference type="Proteomes" id="UP001165542"/>
    </source>
</evidence>
<reference evidence="2" key="1">
    <citation type="submission" date="2021-11" db="EMBL/GenBank/DDBJ databases">
        <title>Halomonas sp., isolated from a coastal aquaculture zone in Dongshan Bay.</title>
        <authorList>
            <person name="Lin W."/>
        </authorList>
    </citation>
    <scope>NUCLEOTIDE SEQUENCE</scope>
    <source>
        <strain evidence="2">Yzlin-01</strain>
    </source>
</reference>
<keyword evidence="1" id="KW-0812">Transmembrane</keyword>
<feature type="transmembrane region" description="Helical" evidence="1">
    <location>
        <begin position="113"/>
        <end position="133"/>
    </location>
</feature>
<name>A0ABT2ED76_9GAMM</name>
<protein>
    <submittedName>
        <fullName evidence="2">DUF4153 domain-containing protein</fullName>
    </submittedName>
</protein>
<feature type="transmembrane region" description="Helical" evidence="1">
    <location>
        <begin position="264"/>
        <end position="284"/>
    </location>
</feature>
<dbReference type="EMBL" id="JAJISC010000004">
    <property type="protein sequence ID" value="MCS2609541.1"/>
    <property type="molecule type" value="Genomic_DNA"/>
</dbReference>
<organism evidence="2 3">
    <name type="scientific">Halomonas dongshanensis</name>
    <dbReference type="NCBI Taxonomy" id="2890835"/>
    <lineage>
        <taxon>Bacteria</taxon>
        <taxon>Pseudomonadati</taxon>
        <taxon>Pseudomonadota</taxon>
        <taxon>Gammaproteobacteria</taxon>
        <taxon>Oceanospirillales</taxon>
        <taxon>Halomonadaceae</taxon>
        <taxon>Halomonas</taxon>
    </lineage>
</organism>
<proteinExistence type="predicted"/>
<dbReference type="InterPro" id="IPR025291">
    <property type="entry name" value="DUF4153"/>
</dbReference>
<keyword evidence="3" id="KW-1185">Reference proteome</keyword>
<dbReference type="RefSeq" id="WP_259036054.1">
    <property type="nucleotide sequence ID" value="NZ_JAJISC010000004.1"/>
</dbReference>
<feature type="transmembrane region" description="Helical" evidence="1">
    <location>
        <begin position="296"/>
        <end position="317"/>
    </location>
</feature>
<feature type="transmembrane region" description="Helical" evidence="1">
    <location>
        <begin position="233"/>
        <end position="252"/>
    </location>
</feature>
<dbReference type="Proteomes" id="UP001165542">
    <property type="component" value="Unassembled WGS sequence"/>
</dbReference>
<feature type="transmembrane region" description="Helical" evidence="1">
    <location>
        <begin position="363"/>
        <end position="383"/>
    </location>
</feature>
<keyword evidence="1" id="KW-0472">Membrane</keyword>
<accession>A0ABT2ED76</accession>
<feature type="transmembrane region" description="Helical" evidence="1">
    <location>
        <begin position="329"/>
        <end position="351"/>
    </location>
</feature>
<keyword evidence="1" id="KW-1133">Transmembrane helix</keyword>
<evidence type="ECO:0000313" key="2">
    <source>
        <dbReference type="EMBL" id="MCS2609541.1"/>
    </source>
</evidence>
<comment type="caution">
    <text evidence="2">The sequence shown here is derived from an EMBL/GenBank/DDBJ whole genome shotgun (WGS) entry which is preliminary data.</text>
</comment>
<gene>
    <name evidence="2" type="ORF">LLY24_09465</name>
</gene>
<sequence length="604" mass="67310">MDQNALTPDRALHDKPTRIALVLIAIFQGVALLLLHLAITHEHGLATDARWLKALYTVSLGLPAVYLLGMVRLQERITALPLLLAPLLFWLGWHLGWVEQDPHLESVTRHTFTFSYGVSLGVALFILALFFRCRAAGGNWSFSYPALLTTTWEFVLTLSQLGLFIGVFWGLLWLWATLFDAIGLSFLHRLFTQPAFAYPTTWLVIGLTLTLIRRRFGLINSVRHMGETLIKALLPLVALIIVMFLGVLPFTGLQPIWDTGRTSAILMMLTFTLLLFFNAIFYTATDLPYSLWLRRFIWLAILLLPFASLLAASALWLRIDQYGLSLDRLWAALLQLLIAAFTLSYSLLLIWRRSAALPAIQQTNISLALVVAGALIAINTPLADMRHFAAQHQVQRLLAGETSTAAFDVEYLRFQLGQPGIQALETLLESDFLDAHPALARRVELSLKKAEPWSQEPLVDTLDLNEVAQQFTTAANSSPLPAALLEALASQPLSCLSSTELCRAEQITDEPRFQWLIFEPFSASGLAYANAPSGWQLIGTLLPLGSVQPQDEHACLRREAFTGMQPVTGLTNVYENGACLYHLQPTLERARQALEGRPLQPVEE</sequence>
<feature type="transmembrane region" description="Helical" evidence="1">
    <location>
        <begin position="77"/>
        <end position="93"/>
    </location>
</feature>
<dbReference type="Pfam" id="PF13687">
    <property type="entry name" value="DUF4153"/>
    <property type="match status" value="1"/>
</dbReference>
<feature type="transmembrane region" description="Helical" evidence="1">
    <location>
        <begin position="154"/>
        <end position="175"/>
    </location>
</feature>
<feature type="transmembrane region" description="Helical" evidence="1">
    <location>
        <begin position="20"/>
        <end position="39"/>
    </location>
</feature>
<feature type="transmembrane region" description="Helical" evidence="1">
    <location>
        <begin position="195"/>
        <end position="212"/>
    </location>
</feature>
<feature type="transmembrane region" description="Helical" evidence="1">
    <location>
        <begin position="51"/>
        <end position="70"/>
    </location>
</feature>
<evidence type="ECO:0000256" key="1">
    <source>
        <dbReference type="SAM" id="Phobius"/>
    </source>
</evidence>